<evidence type="ECO:0000256" key="6">
    <source>
        <dbReference type="SAM" id="SignalP"/>
    </source>
</evidence>
<feature type="signal peptide" evidence="6">
    <location>
        <begin position="1"/>
        <end position="28"/>
    </location>
</feature>
<sequence length="504" mass="56314">MFINKMKIKMKAGKIYAFLLVLTGSVFIQGCDNALNEEPKTFIAPDNFFANADQCTQAVNGVYTSLYSVYGATVFWSMTELGTDLSFSTDANNLVPNDFTFNSGNTGTGGMWGTLYGAIKNSNMVIARVSKAPIDDKVKARLVGETKFLRALWYFILTNTFGDVPLWTDELDVDAVSQLPRAPLADVRAQIIRDLGEASEALPPTTSASDAGRVTQGAALTLLAKVYLYNQDWANAQKTALRVVESGKYSLLPSYADVFDIWNRYKNNAESIFAVQFLRNAATSNNVRTHQLVNYYMPTRDAGSSTYAGVDFGKYVIDGWHVYIPTARLVDMFEPNDLRREVVLGYGYNGQKFKTWPKENRPWYGPKFWDLEANAQASGKNLYVLRYADVLLMLAEAYNEQGNTAESVKWLNQVRKRAGLKELAGLSEGSLREAIMKERAIEFVGEYQRRPDLVRWGKLVEAVKSVADDNPVGAANIKPFHNYYPISADEIIKNPNLVQTTGYQ</sequence>
<reference evidence="9" key="1">
    <citation type="submission" date="2024-06" db="EMBL/GenBank/DDBJ databases">
        <title>Sequencing and assembly of the genome of Dyadobacter sp. strain 676, a symbiont of Cyamopsis tetragonoloba.</title>
        <authorList>
            <person name="Guro P."/>
            <person name="Sazanova A."/>
            <person name="Kuznetsova I."/>
            <person name="Belimov A."/>
            <person name="Safronova V."/>
        </authorList>
    </citation>
    <scope>NUCLEOTIDE SEQUENCE</scope>
    <source>
        <strain evidence="9">676</strain>
    </source>
</reference>
<protein>
    <submittedName>
        <fullName evidence="9">RagB/SusD family nutrient uptake outer membrane protein</fullName>
    </submittedName>
</protein>
<dbReference type="RefSeq" id="WP_353718980.1">
    <property type="nucleotide sequence ID" value="NZ_CP159289.1"/>
</dbReference>
<dbReference type="EMBL" id="CP159289">
    <property type="protein sequence ID" value="XCH23656.1"/>
    <property type="molecule type" value="Genomic_DNA"/>
</dbReference>
<evidence type="ECO:0000256" key="3">
    <source>
        <dbReference type="ARBA" id="ARBA00022729"/>
    </source>
</evidence>
<evidence type="ECO:0000259" key="7">
    <source>
        <dbReference type="Pfam" id="PF07980"/>
    </source>
</evidence>
<gene>
    <name evidence="9" type="ORF">ABV298_25635</name>
</gene>
<dbReference type="PROSITE" id="PS51257">
    <property type="entry name" value="PROKAR_LIPOPROTEIN"/>
    <property type="match status" value="1"/>
</dbReference>
<comment type="subcellular location">
    <subcellularLocation>
        <location evidence="1">Cell outer membrane</location>
    </subcellularLocation>
</comment>
<comment type="similarity">
    <text evidence="2">Belongs to the SusD family.</text>
</comment>
<evidence type="ECO:0000256" key="4">
    <source>
        <dbReference type="ARBA" id="ARBA00023136"/>
    </source>
</evidence>
<dbReference type="InterPro" id="IPR033985">
    <property type="entry name" value="SusD-like_N"/>
</dbReference>
<dbReference type="CDD" id="cd08977">
    <property type="entry name" value="SusD"/>
    <property type="match status" value="1"/>
</dbReference>
<dbReference type="Gene3D" id="1.25.40.390">
    <property type="match status" value="1"/>
</dbReference>
<dbReference type="InterPro" id="IPR012944">
    <property type="entry name" value="SusD_RagB_dom"/>
</dbReference>
<evidence type="ECO:0000256" key="2">
    <source>
        <dbReference type="ARBA" id="ARBA00006275"/>
    </source>
</evidence>
<keyword evidence="4" id="KW-0472">Membrane</keyword>
<evidence type="ECO:0000259" key="8">
    <source>
        <dbReference type="Pfam" id="PF14322"/>
    </source>
</evidence>
<organism evidence="9">
    <name type="scientific">Dyadobacter sp. 676</name>
    <dbReference type="NCBI Taxonomy" id="3088362"/>
    <lineage>
        <taxon>Bacteria</taxon>
        <taxon>Pseudomonadati</taxon>
        <taxon>Bacteroidota</taxon>
        <taxon>Cytophagia</taxon>
        <taxon>Cytophagales</taxon>
        <taxon>Spirosomataceae</taxon>
        <taxon>Dyadobacter</taxon>
    </lineage>
</organism>
<proteinExistence type="inferred from homology"/>
<dbReference type="Pfam" id="PF14322">
    <property type="entry name" value="SusD-like_3"/>
    <property type="match status" value="1"/>
</dbReference>
<keyword evidence="5" id="KW-0998">Cell outer membrane</keyword>
<dbReference type="GO" id="GO:0009279">
    <property type="term" value="C:cell outer membrane"/>
    <property type="evidence" value="ECO:0007669"/>
    <property type="project" value="UniProtKB-SubCell"/>
</dbReference>
<keyword evidence="3 6" id="KW-0732">Signal</keyword>
<dbReference type="SUPFAM" id="SSF48452">
    <property type="entry name" value="TPR-like"/>
    <property type="match status" value="1"/>
</dbReference>
<name>A0AAU8FJE0_9BACT</name>
<dbReference type="Pfam" id="PF07980">
    <property type="entry name" value="SusD_RagB"/>
    <property type="match status" value="1"/>
</dbReference>
<feature type="chain" id="PRO_5043582970" evidence="6">
    <location>
        <begin position="29"/>
        <end position="504"/>
    </location>
</feature>
<evidence type="ECO:0000313" key="9">
    <source>
        <dbReference type="EMBL" id="XCH23656.1"/>
    </source>
</evidence>
<dbReference type="AlphaFoldDB" id="A0AAU8FJE0"/>
<feature type="domain" description="SusD-like N-terminal" evidence="8">
    <location>
        <begin position="89"/>
        <end position="228"/>
    </location>
</feature>
<accession>A0AAU8FJE0</accession>
<evidence type="ECO:0000256" key="1">
    <source>
        <dbReference type="ARBA" id="ARBA00004442"/>
    </source>
</evidence>
<dbReference type="InterPro" id="IPR011990">
    <property type="entry name" value="TPR-like_helical_dom_sf"/>
</dbReference>
<evidence type="ECO:0000256" key="5">
    <source>
        <dbReference type="ARBA" id="ARBA00023237"/>
    </source>
</evidence>
<feature type="domain" description="RagB/SusD" evidence="7">
    <location>
        <begin position="343"/>
        <end position="503"/>
    </location>
</feature>